<dbReference type="PROSITE" id="PS50106">
    <property type="entry name" value="PDZ"/>
    <property type="match status" value="1"/>
</dbReference>
<organism evidence="8">
    <name type="scientific">Thermorudis peleae</name>
    <dbReference type="NCBI Taxonomy" id="1382356"/>
    <lineage>
        <taxon>Bacteria</taxon>
        <taxon>Pseudomonadati</taxon>
        <taxon>Thermomicrobiota</taxon>
        <taxon>Thermomicrobia</taxon>
        <taxon>Thermomicrobia incertae sedis</taxon>
        <taxon>Thermorudis</taxon>
    </lineage>
</organism>
<dbReference type="NCBIfam" id="TIGR00225">
    <property type="entry name" value="prc"/>
    <property type="match status" value="1"/>
</dbReference>
<dbReference type="InterPro" id="IPR005151">
    <property type="entry name" value="Tail-specific_protease"/>
</dbReference>
<dbReference type="Gene3D" id="3.90.226.10">
    <property type="entry name" value="2-enoyl-CoA Hydratase, Chain A, domain 1"/>
    <property type="match status" value="1"/>
</dbReference>
<protein>
    <submittedName>
        <fullName evidence="8">S41 family peptidase</fullName>
    </submittedName>
</protein>
<feature type="transmembrane region" description="Helical" evidence="6">
    <location>
        <begin position="34"/>
        <end position="56"/>
    </location>
</feature>
<keyword evidence="6" id="KW-1133">Transmembrane helix</keyword>
<dbReference type="SMART" id="SM00228">
    <property type="entry name" value="PDZ"/>
    <property type="match status" value="1"/>
</dbReference>
<dbReference type="PANTHER" id="PTHR32060">
    <property type="entry name" value="TAIL-SPECIFIC PROTEASE"/>
    <property type="match status" value="1"/>
</dbReference>
<keyword evidence="6" id="KW-0472">Membrane</keyword>
<reference evidence="8" key="1">
    <citation type="journal article" date="2020" name="mSystems">
        <title>Genome- and Community-Level Interaction Insights into Carbon Utilization and Element Cycling Functions of Hydrothermarchaeota in Hydrothermal Sediment.</title>
        <authorList>
            <person name="Zhou Z."/>
            <person name="Liu Y."/>
            <person name="Xu W."/>
            <person name="Pan J."/>
            <person name="Luo Z.H."/>
            <person name="Li M."/>
        </authorList>
    </citation>
    <scope>NUCLEOTIDE SEQUENCE [LARGE SCALE GENOMIC DNA]</scope>
    <source>
        <strain evidence="8">SpSt-210</strain>
    </source>
</reference>
<dbReference type="AlphaFoldDB" id="A0A831TKL7"/>
<accession>A0A831TKL7</accession>
<dbReference type="FunFam" id="2.30.42.10:FF:000063">
    <property type="entry name" value="Peptidase, S41 family"/>
    <property type="match status" value="1"/>
</dbReference>
<keyword evidence="3 5" id="KW-0378">Hydrolase</keyword>
<comment type="similarity">
    <text evidence="1 5">Belongs to the peptidase S41A family.</text>
</comment>
<dbReference type="GO" id="GO:0007165">
    <property type="term" value="P:signal transduction"/>
    <property type="evidence" value="ECO:0007669"/>
    <property type="project" value="TreeGrafter"/>
</dbReference>
<evidence type="ECO:0000256" key="3">
    <source>
        <dbReference type="ARBA" id="ARBA00022801"/>
    </source>
</evidence>
<dbReference type="Pfam" id="PF03572">
    <property type="entry name" value="Peptidase_S41"/>
    <property type="match status" value="1"/>
</dbReference>
<dbReference type="GO" id="GO:0008236">
    <property type="term" value="F:serine-type peptidase activity"/>
    <property type="evidence" value="ECO:0007669"/>
    <property type="project" value="UniProtKB-KW"/>
</dbReference>
<dbReference type="CDD" id="cd07560">
    <property type="entry name" value="Peptidase_S41_CPP"/>
    <property type="match status" value="1"/>
</dbReference>
<feature type="domain" description="PDZ" evidence="7">
    <location>
        <begin position="124"/>
        <end position="207"/>
    </location>
</feature>
<dbReference type="InterPro" id="IPR036034">
    <property type="entry name" value="PDZ_sf"/>
</dbReference>
<dbReference type="SMART" id="SM00245">
    <property type="entry name" value="TSPc"/>
    <property type="match status" value="1"/>
</dbReference>
<comment type="caution">
    <text evidence="8">The sequence shown here is derived from an EMBL/GenBank/DDBJ whole genome shotgun (WGS) entry which is preliminary data.</text>
</comment>
<evidence type="ECO:0000256" key="5">
    <source>
        <dbReference type="RuleBase" id="RU004404"/>
    </source>
</evidence>
<name>A0A831TKL7_9BACT</name>
<dbReference type="PANTHER" id="PTHR32060:SF30">
    <property type="entry name" value="CARBOXY-TERMINAL PROCESSING PROTEASE CTPA"/>
    <property type="match status" value="1"/>
</dbReference>
<keyword evidence="2 5" id="KW-0645">Protease</keyword>
<dbReference type="GO" id="GO:0004175">
    <property type="term" value="F:endopeptidase activity"/>
    <property type="evidence" value="ECO:0007669"/>
    <property type="project" value="TreeGrafter"/>
</dbReference>
<dbReference type="Gene3D" id="3.30.750.44">
    <property type="match status" value="1"/>
</dbReference>
<gene>
    <name evidence="8" type="ORF">ENP34_13435</name>
</gene>
<keyword evidence="4 5" id="KW-0720">Serine protease</keyword>
<dbReference type="SUPFAM" id="SSF50156">
    <property type="entry name" value="PDZ domain-like"/>
    <property type="match status" value="1"/>
</dbReference>
<evidence type="ECO:0000256" key="1">
    <source>
        <dbReference type="ARBA" id="ARBA00009179"/>
    </source>
</evidence>
<proteinExistence type="inferred from homology"/>
<dbReference type="InterPro" id="IPR029045">
    <property type="entry name" value="ClpP/crotonase-like_dom_sf"/>
</dbReference>
<dbReference type="GO" id="GO:0006508">
    <property type="term" value="P:proteolysis"/>
    <property type="evidence" value="ECO:0007669"/>
    <property type="project" value="UniProtKB-KW"/>
</dbReference>
<dbReference type="SUPFAM" id="SSF52096">
    <property type="entry name" value="ClpP/crotonase"/>
    <property type="match status" value="1"/>
</dbReference>
<dbReference type="Gene3D" id="2.30.42.10">
    <property type="match status" value="1"/>
</dbReference>
<dbReference type="EMBL" id="DSIY01000309">
    <property type="protein sequence ID" value="HEG92418.1"/>
    <property type="molecule type" value="Genomic_DNA"/>
</dbReference>
<dbReference type="GO" id="GO:0030288">
    <property type="term" value="C:outer membrane-bounded periplasmic space"/>
    <property type="evidence" value="ECO:0007669"/>
    <property type="project" value="TreeGrafter"/>
</dbReference>
<evidence type="ECO:0000259" key="7">
    <source>
        <dbReference type="PROSITE" id="PS50106"/>
    </source>
</evidence>
<evidence type="ECO:0000256" key="2">
    <source>
        <dbReference type="ARBA" id="ARBA00022670"/>
    </source>
</evidence>
<evidence type="ECO:0000256" key="6">
    <source>
        <dbReference type="SAM" id="Phobius"/>
    </source>
</evidence>
<dbReference type="InterPro" id="IPR041489">
    <property type="entry name" value="PDZ_6"/>
</dbReference>
<evidence type="ECO:0000313" key="8">
    <source>
        <dbReference type="EMBL" id="HEG92418.1"/>
    </source>
</evidence>
<evidence type="ECO:0000256" key="4">
    <source>
        <dbReference type="ARBA" id="ARBA00022825"/>
    </source>
</evidence>
<dbReference type="InterPro" id="IPR001478">
    <property type="entry name" value="PDZ"/>
</dbReference>
<keyword evidence="6" id="KW-0812">Transmembrane</keyword>
<dbReference type="InterPro" id="IPR004447">
    <property type="entry name" value="Peptidase_S41A"/>
</dbReference>
<sequence length="452" mass="48083">MRAGWEQVGSEAHLVTLDEKSERRGRTFGRRARFSFGLVLLAVVFTLGVGLGATLAPAMPPSHSQAAPSPAAPISVFGEAWDVVHQHYVDPSAIDDQKMLAAAITAMLETLGDQGHTRYLTADELRMHAEELSGTYTGVGIQIEERDGNIVVVTPLDNSPAQEAGIRPGDVLLEVDGQPAQGLGLDEVVRRVRGPEGTSVTLVFQRQGQQDPIQVTLVRETIRISPVSWTMLPGQIADIRLSQFSSGATDDLKRAIAEAQAAGAEAIVLDLRNNPGGLVNEAIGVASQFLPPNSTVFLSQVRGGDREEYRTDASASPTDLPMVVLINGGTASAGEIVAGAIQENKRAPLVGERTFGTGTVLTEFRLQDGSAILLGTELWLTPSGRQIWRNGIEPDVRVSLPVEVPPAMPVGGRPLTEETIAQDAQLQAALRILQGYPAPGTSAPRPGCLRCE</sequence>
<dbReference type="Pfam" id="PF17820">
    <property type="entry name" value="PDZ_6"/>
    <property type="match status" value="1"/>
</dbReference>
<dbReference type="CDD" id="cd06782">
    <property type="entry name" value="cpPDZ_CPP-like"/>
    <property type="match status" value="1"/>
</dbReference>